<accession>A0A554XH12</accession>
<dbReference type="OrthoDB" id="6183432at2"/>
<organism evidence="1 2">
    <name type="scientific">Tepidimonas charontis</name>
    <dbReference type="NCBI Taxonomy" id="2267262"/>
    <lineage>
        <taxon>Bacteria</taxon>
        <taxon>Pseudomonadati</taxon>
        <taxon>Pseudomonadota</taxon>
        <taxon>Betaproteobacteria</taxon>
        <taxon>Burkholderiales</taxon>
        <taxon>Tepidimonas</taxon>
    </lineage>
</organism>
<dbReference type="SUPFAM" id="SSF54001">
    <property type="entry name" value="Cysteine proteinases"/>
    <property type="match status" value="1"/>
</dbReference>
<name>A0A554XH12_9BURK</name>
<protein>
    <submittedName>
        <fullName evidence="1">Permuted papain-like amidase enzyme, YaeF/YiiX, C92 family</fullName>
    </submittedName>
</protein>
<dbReference type="EMBL" id="VJON01000010">
    <property type="protein sequence ID" value="TSE35124.1"/>
    <property type="molecule type" value="Genomic_DNA"/>
</dbReference>
<dbReference type="InterPro" id="IPR024453">
    <property type="entry name" value="Peptidase_C92"/>
</dbReference>
<dbReference type="AlphaFoldDB" id="A0A554XH12"/>
<evidence type="ECO:0000313" key="1">
    <source>
        <dbReference type="EMBL" id="TSE35124.1"/>
    </source>
</evidence>
<dbReference type="Proteomes" id="UP000318294">
    <property type="component" value="Unassembled WGS sequence"/>
</dbReference>
<reference evidence="1 2" key="1">
    <citation type="submission" date="2019-07" db="EMBL/GenBank/DDBJ databases">
        <title>Tepidimonas charontis SPSP-6 draft genome.</title>
        <authorList>
            <person name="Da Costa M.S."/>
            <person name="Froufe H.J.C."/>
            <person name="Egas C."/>
            <person name="Albuquerque L."/>
        </authorList>
    </citation>
    <scope>NUCLEOTIDE SEQUENCE [LARGE SCALE GENOMIC DNA]</scope>
    <source>
        <strain evidence="1 2">SPSP-6</strain>
    </source>
</reference>
<dbReference type="InterPro" id="IPR038765">
    <property type="entry name" value="Papain-like_cys_pep_sf"/>
</dbReference>
<sequence>MLYAAATLFEFQMKRTRRWFFKAVAVALTADLPRRARAQAHSEIRVGSIAFRLGLPDAVTRAIVVHSPLPPAQRKYSHAGIVAATGRHVIHALPRVGVHVSTIDEFVAESRDVAFLLPPPSARALAIANAAASMLGAPFDDDLRLSESDALYCTELVACALKKTGVLVDPRLLRVPFFDEPVIHPDTLFLDLLAAGFQSAMRNSSIERPD</sequence>
<keyword evidence="2" id="KW-1185">Reference proteome</keyword>
<dbReference type="Pfam" id="PF05708">
    <property type="entry name" value="Peptidase_C92"/>
    <property type="match status" value="1"/>
</dbReference>
<evidence type="ECO:0000313" key="2">
    <source>
        <dbReference type="Proteomes" id="UP000318294"/>
    </source>
</evidence>
<proteinExistence type="predicted"/>
<dbReference type="RefSeq" id="WP_144327903.1">
    <property type="nucleotide sequence ID" value="NZ_VJON01000010.1"/>
</dbReference>
<gene>
    <name evidence="1" type="ORF">Tchar_00913</name>
</gene>
<dbReference type="Gene3D" id="3.90.1720.10">
    <property type="entry name" value="endopeptidase domain like (from Nostoc punctiforme)"/>
    <property type="match status" value="1"/>
</dbReference>
<comment type="caution">
    <text evidence="1">The sequence shown here is derived from an EMBL/GenBank/DDBJ whole genome shotgun (WGS) entry which is preliminary data.</text>
</comment>